<keyword evidence="9" id="KW-1185">Reference proteome</keyword>
<gene>
    <name evidence="8" type="ORF">C5O19_12175</name>
</gene>
<dbReference type="InterPro" id="IPR003423">
    <property type="entry name" value="OMP_efflux"/>
</dbReference>
<dbReference type="OrthoDB" id="1674454at2"/>
<dbReference type="EMBL" id="PTRA01000001">
    <property type="protein sequence ID" value="PQA60337.1"/>
    <property type="molecule type" value="Genomic_DNA"/>
</dbReference>
<keyword evidence="5" id="KW-0812">Transmembrane</keyword>
<evidence type="ECO:0000256" key="1">
    <source>
        <dbReference type="ARBA" id="ARBA00004442"/>
    </source>
</evidence>
<comment type="similarity">
    <text evidence="2">Belongs to the outer membrane factor (OMF) (TC 1.B.17) family.</text>
</comment>
<dbReference type="SUPFAM" id="SSF56954">
    <property type="entry name" value="Outer membrane efflux proteins (OEP)"/>
    <property type="match status" value="1"/>
</dbReference>
<evidence type="ECO:0000313" key="9">
    <source>
        <dbReference type="Proteomes" id="UP000239590"/>
    </source>
</evidence>
<keyword evidence="3" id="KW-0813">Transport</keyword>
<evidence type="ECO:0000256" key="6">
    <source>
        <dbReference type="ARBA" id="ARBA00023136"/>
    </source>
</evidence>
<dbReference type="InterPro" id="IPR051906">
    <property type="entry name" value="TolC-like"/>
</dbReference>
<keyword evidence="7" id="KW-0998">Cell outer membrane</keyword>
<dbReference type="RefSeq" id="WP_104712517.1">
    <property type="nucleotide sequence ID" value="NZ_PTRA01000001.1"/>
</dbReference>
<keyword evidence="6" id="KW-0472">Membrane</keyword>
<evidence type="ECO:0000256" key="5">
    <source>
        <dbReference type="ARBA" id="ARBA00022692"/>
    </source>
</evidence>
<reference evidence="9" key="1">
    <citation type="submission" date="2018-02" db="EMBL/GenBank/DDBJ databases">
        <title>Genome sequencing of Solimonas sp. HR-BB.</title>
        <authorList>
            <person name="Lee Y."/>
            <person name="Jeon C.O."/>
        </authorList>
    </citation>
    <scope>NUCLEOTIDE SEQUENCE [LARGE SCALE GENOMIC DNA]</scope>
    <source>
        <strain evidence="9">HR-U</strain>
    </source>
</reference>
<dbReference type="Proteomes" id="UP000239590">
    <property type="component" value="Unassembled WGS sequence"/>
</dbReference>
<organism evidence="8 9">
    <name type="scientific">Siphonobacter curvatus</name>
    <dbReference type="NCBI Taxonomy" id="2094562"/>
    <lineage>
        <taxon>Bacteria</taxon>
        <taxon>Pseudomonadati</taxon>
        <taxon>Bacteroidota</taxon>
        <taxon>Cytophagia</taxon>
        <taxon>Cytophagales</taxon>
        <taxon>Cytophagaceae</taxon>
        <taxon>Siphonobacter</taxon>
    </lineage>
</organism>
<evidence type="ECO:0000256" key="2">
    <source>
        <dbReference type="ARBA" id="ARBA00007613"/>
    </source>
</evidence>
<evidence type="ECO:0000256" key="4">
    <source>
        <dbReference type="ARBA" id="ARBA00022452"/>
    </source>
</evidence>
<dbReference type="AlphaFoldDB" id="A0A2S7IRJ9"/>
<dbReference type="PANTHER" id="PTHR30026">
    <property type="entry name" value="OUTER MEMBRANE PROTEIN TOLC"/>
    <property type="match status" value="1"/>
</dbReference>
<name>A0A2S7IRJ9_9BACT</name>
<sequence>MLRLPLIVGLFLLSSGVWAQKLTLADLTDRALTHNLDVRSIQLEREITDARIKEVRSSALPQVNFAGDYKYYLKIPAQVIPLSAFGGPEGSYSAAAFGLPWNLGSTVQANQILYNPSLMIGLKAAKVGREVADLQIRRTREDIAYNVGATYFNAQTVAQQVQFLEGNIKALDRSIQITDLQFQQQMAKGIDVDRLRLNKVSMQTQIESLKADYARMLNMLKFLAGIPQTETIEIEQRIEETAIVVPTAEESGLNRTELLLLDRQQVANTLEQRNIKAGFLPTVSAYGVANHSVFAIGGNESYIKGIPAYWLGLQVNWSIFDGFTRRNKLAQKQLEGQQLSLDLQKTKESISMDISNARTQMTVQQQNLKTSDEQVRLAQKVYEQTQLQFKEGTIDISNLIQTENSLREAQNNYLSSLVKLRTAELDWRKATGNLITK</sequence>
<accession>A0A2S7IRJ9</accession>
<proteinExistence type="inferred from homology"/>
<dbReference type="Gene3D" id="1.20.1600.10">
    <property type="entry name" value="Outer membrane efflux proteins (OEP)"/>
    <property type="match status" value="1"/>
</dbReference>
<keyword evidence="4" id="KW-1134">Transmembrane beta strand</keyword>
<dbReference type="Pfam" id="PF02321">
    <property type="entry name" value="OEP"/>
    <property type="match status" value="2"/>
</dbReference>
<evidence type="ECO:0000256" key="7">
    <source>
        <dbReference type="ARBA" id="ARBA00023237"/>
    </source>
</evidence>
<dbReference type="GO" id="GO:1990281">
    <property type="term" value="C:efflux pump complex"/>
    <property type="evidence" value="ECO:0007669"/>
    <property type="project" value="TreeGrafter"/>
</dbReference>
<dbReference type="GO" id="GO:0009279">
    <property type="term" value="C:cell outer membrane"/>
    <property type="evidence" value="ECO:0007669"/>
    <property type="project" value="UniProtKB-SubCell"/>
</dbReference>
<evidence type="ECO:0000313" key="8">
    <source>
        <dbReference type="EMBL" id="PQA60337.1"/>
    </source>
</evidence>
<dbReference type="PANTHER" id="PTHR30026:SF20">
    <property type="entry name" value="OUTER MEMBRANE PROTEIN TOLC"/>
    <property type="match status" value="1"/>
</dbReference>
<comment type="subcellular location">
    <subcellularLocation>
        <location evidence="1">Cell outer membrane</location>
    </subcellularLocation>
</comment>
<comment type="caution">
    <text evidence="8">The sequence shown here is derived from an EMBL/GenBank/DDBJ whole genome shotgun (WGS) entry which is preliminary data.</text>
</comment>
<evidence type="ECO:0000256" key="3">
    <source>
        <dbReference type="ARBA" id="ARBA00022448"/>
    </source>
</evidence>
<dbReference type="GO" id="GO:0015288">
    <property type="term" value="F:porin activity"/>
    <property type="evidence" value="ECO:0007669"/>
    <property type="project" value="TreeGrafter"/>
</dbReference>
<dbReference type="GO" id="GO:0015562">
    <property type="term" value="F:efflux transmembrane transporter activity"/>
    <property type="evidence" value="ECO:0007669"/>
    <property type="project" value="InterPro"/>
</dbReference>
<protein>
    <submittedName>
        <fullName evidence="8">TolC family protein</fullName>
    </submittedName>
</protein>